<reference evidence="1" key="1">
    <citation type="submission" date="2020-05" db="EMBL/GenBank/DDBJ databases">
        <title>Large-scale comparative analyses of tick genomes elucidate their genetic diversity and vector capacities.</title>
        <authorList>
            <person name="Jia N."/>
            <person name="Wang J."/>
            <person name="Shi W."/>
            <person name="Du L."/>
            <person name="Sun Y."/>
            <person name="Zhan W."/>
            <person name="Jiang J."/>
            <person name="Wang Q."/>
            <person name="Zhang B."/>
            <person name="Ji P."/>
            <person name="Sakyi L.B."/>
            <person name="Cui X."/>
            <person name="Yuan T."/>
            <person name="Jiang B."/>
            <person name="Yang W."/>
            <person name="Lam T.T.-Y."/>
            <person name="Chang Q."/>
            <person name="Ding S."/>
            <person name="Wang X."/>
            <person name="Zhu J."/>
            <person name="Ruan X."/>
            <person name="Zhao L."/>
            <person name="Wei J."/>
            <person name="Que T."/>
            <person name="Du C."/>
            <person name="Cheng J."/>
            <person name="Dai P."/>
            <person name="Han X."/>
            <person name="Huang E."/>
            <person name="Gao Y."/>
            <person name="Liu J."/>
            <person name="Shao H."/>
            <person name="Ye R."/>
            <person name="Li L."/>
            <person name="Wei W."/>
            <person name="Wang X."/>
            <person name="Wang C."/>
            <person name="Yang T."/>
            <person name="Huo Q."/>
            <person name="Li W."/>
            <person name="Guo W."/>
            <person name="Chen H."/>
            <person name="Zhou L."/>
            <person name="Ni X."/>
            <person name="Tian J."/>
            <person name="Zhou Y."/>
            <person name="Sheng Y."/>
            <person name="Liu T."/>
            <person name="Pan Y."/>
            <person name="Xia L."/>
            <person name="Li J."/>
            <person name="Zhao F."/>
            <person name="Cao W."/>
        </authorList>
    </citation>
    <scope>NUCLEOTIDE SEQUENCE</scope>
    <source>
        <strain evidence="1">Dsil-2018</strain>
    </source>
</reference>
<keyword evidence="2" id="KW-1185">Reference proteome</keyword>
<gene>
    <name evidence="1" type="ORF">HPB49_018380</name>
</gene>
<organism evidence="1 2">
    <name type="scientific">Dermacentor silvarum</name>
    <name type="common">Tick</name>
    <dbReference type="NCBI Taxonomy" id="543639"/>
    <lineage>
        <taxon>Eukaryota</taxon>
        <taxon>Metazoa</taxon>
        <taxon>Ecdysozoa</taxon>
        <taxon>Arthropoda</taxon>
        <taxon>Chelicerata</taxon>
        <taxon>Arachnida</taxon>
        <taxon>Acari</taxon>
        <taxon>Parasitiformes</taxon>
        <taxon>Ixodida</taxon>
        <taxon>Ixodoidea</taxon>
        <taxon>Ixodidae</taxon>
        <taxon>Rhipicephalinae</taxon>
        <taxon>Dermacentor</taxon>
    </lineage>
</organism>
<evidence type="ECO:0000313" key="1">
    <source>
        <dbReference type="EMBL" id="KAH7966658.1"/>
    </source>
</evidence>
<dbReference type="EMBL" id="CM023471">
    <property type="protein sequence ID" value="KAH7966658.1"/>
    <property type="molecule type" value="Genomic_DNA"/>
</dbReference>
<name>A0ACB8DF76_DERSI</name>
<evidence type="ECO:0000313" key="2">
    <source>
        <dbReference type="Proteomes" id="UP000821865"/>
    </source>
</evidence>
<protein>
    <submittedName>
        <fullName evidence="1">Uncharacterized protein</fullName>
    </submittedName>
</protein>
<comment type="caution">
    <text evidence="1">The sequence shown here is derived from an EMBL/GenBank/DDBJ whole genome shotgun (WGS) entry which is preliminary data.</text>
</comment>
<proteinExistence type="predicted"/>
<dbReference type="Proteomes" id="UP000821865">
    <property type="component" value="Chromosome 2"/>
</dbReference>
<sequence>MAASALNDSARRHERSAFAVRSLVVPCTRTKGSRVCRLFQHLSSCNSLLWYLGVQLRELDDAELGNLQVVTIREIHYTSYSSVSDEAEWIAADFLESLLNSHKCIAGIELNCVIANNVSLLKAVKNAPSLRRVRVNGTLNFQEKALQSMCTTMRLLDNIEHLELPTPSTYPLHQILLSVLDLLQPGTSLTSLDVAQLQENNLYTRMLTDALMQNSTITKLVIGAYIFSSGLKGAAHKFAEYLTKKNSTLKKLTMRAHHSLDRDGFKLVVRAIPHASMLEELVADLSLMEPEEMALFAEVVERSQSVRIFSVTRSKCCERFMTPYLDELMLCRGRADLMLPWLSALPKNTTLLKLEIDLQGFGVNEICDFFRAVAMNNTLQLVIVRNITLGNGLREVFGLIGTCGLSRKVFVDDLHVRPLNIPDLPECPFVTTVTLSYNHIERLEVFRSAFRVLLNCPHVTSLSIHTMSDLYDYNVQSDIAAYIRAASTLKHFKLRLCTAFRGFFQPDEVSENCLIDVLASNVNLHTITLNMPFSEKGFQSLAFYALQMPKLNQLSLADSDWCFNGAFYCSLVPGIEMNYSLLRVELPECEGYEAEKVTVQDVTRRNCCLVARAARFVMGDQDPFCASALEIVSGHAKLVEIVQSKAGVETSEAIAMIKRALASIRGLDEYMKLSGVVQHRVDCIKQQDGGTQLVDLNEYCWLHIRKYLTLEDVVNT</sequence>
<accession>A0ACB8DF76</accession>